<comment type="similarity">
    <text evidence="2 4">Belongs to the thiolase-like superfamily. Beta-ketoacyl-ACP synthases family.</text>
</comment>
<evidence type="ECO:0000256" key="3">
    <source>
        <dbReference type="ARBA" id="ARBA00022679"/>
    </source>
</evidence>
<dbReference type="Gene3D" id="3.40.47.10">
    <property type="match status" value="1"/>
</dbReference>
<organism evidence="6 7">
    <name type="scientific">Halopseudomonas salegens</name>
    <dbReference type="NCBI Taxonomy" id="1434072"/>
    <lineage>
        <taxon>Bacteria</taxon>
        <taxon>Pseudomonadati</taxon>
        <taxon>Pseudomonadota</taxon>
        <taxon>Gammaproteobacteria</taxon>
        <taxon>Pseudomonadales</taxon>
        <taxon>Pseudomonadaceae</taxon>
        <taxon>Halopseudomonas</taxon>
    </lineage>
</organism>
<evidence type="ECO:0000256" key="4">
    <source>
        <dbReference type="RuleBase" id="RU003694"/>
    </source>
</evidence>
<dbReference type="PROSITE" id="PS52004">
    <property type="entry name" value="KS3_2"/>
    <property type="match status" value="1"/>
</dbReference>
<keyword evidence="7" id="KW-1185">Reference proteome</keyword>
<dbReference type="PANTHER" id="PTHR11712:SF320">
    <property type="entry name" value="BETA-KETOACYL SYNTHASE"/>
    <property type="match status" value="1"/>
</dbReference>
<dbReference type="Pfam" id="PF02801">
    <property type="entry name" value="Ketoacyl-synt_C"/>
    <property type="match status" value="1"/>
</dbReference>
<name>A0A1H2GU32_9GAMM</name>
<dbReference type="Pfam" id="PF00109">
    <property type="entry name" value="ketoacyl-synt"/>
    <property type="match status" value="1"/>
</dbReference>
<dbReference type="GO" id="GO:0006633">
    <property type="term" value="P:fatty acid biosynthetic process"/>
    <property type="evidence" value="ECO:0007669"/>
    <property type="project" value="TreeGrafter"/>
</dbReference>
<comment type="pathway">
    <text evidence="1">Lipid metabolism.</text>
</comment>
<dbReference type="InterPro" id="IPR014031">
    <property type="entry name" value="Ketoacyl_synth_C"/>
</dbReference>
<dbReference type="GO" id="GO:0005829">
    <property type="term" value="C:cytosol"/>
    <property type="evidence" value="ECO:0007669"/>
    <property type="project" value="TreeGrafter"/>
</dbReference>
<evidence type="ECO:0000256" key="1">
    <source>
        <dbReference type="ARBA" id="ARBA00005189"/>
    </source>
</evidence>
<dbReference type="InterPro" id="IPR016039">
    <property type="entry name" value="Thiolase-like"/>
</dbReference>
<keyword evidence="3 4" id="KW-0808">Transferase</keyword>
<evidence type="ECO:0000313" key="7">
    <source>
        <dbReference type="Proteomes" id="UP000243924"/>
    </source>
</evidence>
<dbReference type="SUPFAM" id="SSF53901">
    <property type="entry name" value="Thiolase-like"/>
    <property type="match status" value="2"/>
</dbReference>
<dbReference type="InterPro" id="IPR020841">
    <property type="entry name" value="PKS_Beta-ketoAc_synthase_dom"/>
</dbReference>
<dbReference type="PANTHER" id="PTHR11712">
    <property type="entry name" value="POLYKETIDE SYNTHASE-RELATED"/>
    <property type="match status" value="1"/>
</dbReference>
<dbReference type="OrthoDB" id="8607208at2"/>
<dbReference type="SMART" id="SM00825">
    <property type="entry name" value="PKS_KS"/>
    <property type="match status" value="1"/>
</dbReference>
<protein>
    <submittedName>
        <fullName evidence="6">3-oxoacyl-[acyl-carrier-protein] synthase-1</fullName>
    </submittedName>
</protein>
<reference evidence="7" key="1">
    <citation type="submission" date="2016-10" db="EMBL/GenBank/DDBJ databases">
        <authorList>
            <person name="Varghese N."/>
            <person name="Submissions S."/>
        </authorList>
    </citation>
    <scope>NUCLEOTIDE SEQUENCE [LARGE SCALE GENOMIC DNA]</scope>
    <source>
        <strain evidence="7">CECT 8338</strain>
    </source>
</reference>
<gene>
    <name evidence="6" type="ORF">SAMN05216210_2554</name>
</gene>
<evidence type="ECO:0000313" key="6">
    <source>
        <dbReference type="EMBL" id="SDU23190.1"/>
    </source>
</evidence>
<dbReference type="InterPro" id="IPR000794">
    <property type="entry name" value="Beta-ketoacyl_synthase"/>
</dbReference>
<dbReference type="STRING" id="1434072.SAMN05216210_2554"/>
<dbReference type="EMBL" id="LT629787">
    <property type="protein sequence ID" value="SDU23190.1"/>
    <property type="molecule type" value="Genomic_DNA"/>
</dbReference>
<dbReference type="RefSeq" id="WP_092387469.1">
    <property type="nucleotide sequence ID" value="NZ_LT629787.1"/>
</dbReference>
<dbReference type="InterPro" id="IPR014030">
    <property type="entry name" value="Ketoacyl_synth_N"/>
</dbReference>
<dbReference type="GO" id="GO:0004315">
    <property type="term" value="F:3-oxoacyl-[acyl-carrier-protein] synthase activity"/>
    <property type="evidence" value="ECO:0007669"/>
    <property type="project" value="TreeGrafter"/>
</dbReference>
<sequence length="394" mass="41053">MQVCLSAYDAHCALGRGVDACVDQLLAGGVAVGQRQFDDLNEPLTLPYFGIPAAGDNDADNEPDLYRCLNQIAAGVLAKAGLDAAARQRTAILLGSSSFDVQVSEQRYQADLQERGDAAVPMPIVGYGKLAERLASELALSEYRFTYSTACTSSANALLYGQRLISAGLVDHALVIGLEWRNLTSILGFAGLGLLSPTASMRPFQSGRDGLLLGEAIGCVLLSHPQYAATNTPRLAGGAIATDNHSLTAANIDGSELAMVIRLALQDSGIESAQIKGIKAHATASLKNDEAESAAIRQVLGDTPPPLFALKPFCGHTLGACGALELALTLGCMSRGVLPGNRNIQCDESLGISLLGETIPADSGYYLLNSFAFGGNNNALVIHYSGSEAPPCAS</sequence>
<evidence type="ECO:0000256" key="2">
    <source>
        <dbReference type="ARBA" id="ARBA00008467"/>
    </source>
</evidence>
<accession>A0A1H2GU32</accession>
<dbReference type="Proteomes" id="UP000243924">
    <property type="component" value="Chromosome I"/>
</dbReference>
<dbReference type="AlphaFoldDB" id="A0A1H2GU32"/>
<evidence type="ECO:0000259" key="5">
    <source>
        <dbReference type="PROSITE" id="PS52004"/>
    </source>
</evidence>
<feature type="domain" description="Ketosynthase family 3 (KS3)" evidence="5">
    <location>
        <begin position="1"/>
        <end position="384"/>
    </location>
</feature>
<proteinExistence type="inferred from homology"/>